<proteinExistence type="predicted"/>
<dbReference type="GO" id="GO:0008270">
    <property type="term" value="F:zinc ion binding"/>
    <property type="evidence" value="ECO:0007669"/>
    <property type="project" value="UniProtKB-KW"/>
</dbReference>
<dbReference type="EMBL" id="NCKV01024863">
    <property type="protein sequence ID" value="RWS19571.1"/>
    <property type="molecule type" value="Genomic_DNA"/>
</dbReference>
<dbReference type="Gene3D" id="3.30.40.10">
    <property type="entry name" value="Zinc/RING finger domain, C3HC4 (zinc finger)"/>
    <property type="match status" value="2"/>
</dbReference>
<keyword evidence="2" id="KW-0862">Zinc</keyword>
<accession>A0A443RW22</accession>
<evidence type="ECO:0000313" key="5">
    <source>
        <dbReference type="EMBL" id="RWS19571.1"/>
    </source>
</evidence>
<feature type="domain" description="RING-type" evidence="4">
    <location>
        <begin position="4"/>
        <end position="44"/>
    </location>
</feature>
<name>A0A443RW22_9ACAR</name>
<evidence type="ECO:0000313" key="6">
    <source>
        <dbReference type="Proteomes" id="UP000288716"/>
    </source>
</evidence>
<organism evidence="5 6">
    <name type="scientific">Leptotrombidium deliense</name>
    <dbReference type="NCBI Taxonomy" id="299467"/>
    <lineage>
        <taxon>Eukaryota</taxon>
        <taxon>Metazoa</taxon>
        <taxon>Ecdysozoa</taxon>
        <taxon>Arthropoda</taxon>
        <taxon>Chelicerata</taxon>
        <taxon>Arachnida</taxon>
        <taxon>Acari</taxon>
        <taxon>Acariformes</taxon>
        <taxon>Trombidiformes</taxon>
        <taxon>Prostigmata</taxon>
        <taxon>Anystina</taxon>
        <taxon>Parasitengona</taxon>
        <taxon>Trombiculoidea</taxon>
        <taxon>Trombiculidae</taxon>
        <taxon>Leptotrombidium</taxon>
    </lineage>
</organism>
<keyword evidence="1 3" id="KW-0479">Metal-binding</keyword>
<evidence type="ECO:0000256" key="2">
    <source>
        <dbReference type="ARBA" id="ARBA00022833"/>
    </source>
</evidence>
<reference evidence="5 6" key="1">
    <citation type="journal article" date="2018" name="Gigascience">
        <title>Genomes of trombidid mites reveal novel predicted allergens and laterally-transferred genes associated with secondary metabolism.</title>
        <authorList>
            <person name="Dong X."/>
            <person name="Chaisiri K."/>
            <person name="Xia D."/>
            <person name="Armstrong S.D."/>
            <person name="Fang Y."/>
            <person name="Donnelly M.J."/>
            <person name="Kadowaki T."/>
            <person name="McGarry J.W."/>
            <person name="Darby A.C."/>
            <person name="Makepeace B.L."/>
        </authorList>
    </citation>
    <scope>NUCLEOTIDE SEQUENCE [LARGE SCALE GENOMIC DNA]</scope>
    <source>
        <strain evidence="5">UoL-UT</strain>
    </source>
</reference>
<keyword evidence="6" id="KW-1185">Reference proteome</keyword>
<gene>
    <name evidence="5" type="ORF">B4U80_14405</name>
</gene>
<dbReference type="InterPro" id="IPR001841">
    <property type="entry name" value="Znf_RING"/>
</dbReference>
<protein>
    <recommendedName>
        <fullName evidence="4">RING-type domain-containing protein</fullName>
    </recommendedName>
</protein>
<dbReference type="SUPFAM" id="SSF57850">
    <property type="entry name" value="RING/U-box"/>
    <property type="match status" value="2"/>
</dbReference>
<sequence>MDTCGICREKRADLQCCFANCTHWFDAICLQPWIESGHNYCPYCLQECDILEYSDGTLKSILSNSDDDNSSESFCGICESEIEENEEIGFMFNCENAGIDHQFHMTCLCEHIVNYGPRCPECGSFCIHILSGNHEEIVFNRRTQDFIHLATNTIYLFC</sequence>
<keyword evidence="1 3" id="KW-0863">Zinc-finger</keyword>
<dbReference type="InterPro" id="IPR013083">
    <property type="entry name" value="Znf_RING/FYVE/PHD"/>
</dbReference>
<evidence type="ECO:0000259" key="4">
    <source>
        <dbReference type="PROSITE" id="PS50089"/>
    </source>
</evidence>
<evidence type="ECO:0000256" key="1">
    <source>
        <dbReference type="ARBA" id="ARBA00022771"/>
    </source>
</evidence>
<evidence type="ECO:0000256" key="3">
    <source>
        <dbReference type="PROSITE-ProRule" id="PRU00175"/>
    </source>
</evidence>
<dbReference type="AlphaFoldDB" id="A0A443RW22"/>
<dbReference type="Proteomes" id="UP000288716">
    <property type="component" value="Unassembled WGS sequence"/>
</dbReference>
<comment type="caution">
    <text evidence="5">The sequence shown here is derived from an EMBL/GenBank/DDBJ whole genome shotgun (WGS) entry which is preliminary data.</text>
</comment>
<dbReference type="PROSITE" id="PS50089">
    <property type="entry name" value="ZF_RING_2"/>
    <property type="match status" value="1"/>
</dbReference>
<dbReference type="VEuPathDB" id="VectorBase:LDEU012469"/>